<dbReference type="AlphaFoldDB" id="A0A852ZST5"/>
<reference evidence="2 3" key="1">
    <citation type="submission" date="2020-07" db="EMBL/GenBank/DDBJ databases">
        <title>Sequencing the genomes of 1000 actinobacteria strains.</title>
        <authorList>
            <person name="Klenk H.-P."/>
        </authorList>
    </citation>
    <scope>NUCLEOTIDE SEQUENCE [LARGE SCALE GENOMIC DNA]</scope>
    <source>
        <strain evidence="2 3">DSM 42178</strain>
    </source>
</reference>
<proteinExistence type="predicted"/>
<protein>
    <submittedName>
        <fullName evidence="2">Uncharacterized protein</fullName>
    </submittedName>
</protein>
<feature type="transmembrane region" description="Helical" evidence="1">
    <location>
        <begin position="108"/>
        <end position="132"/>
    </location>
</feature>
<keyword evidence="1" id="KW-0472">Membrane</keyword>
<dbReference type="RefSeq" id="WP_179814197.1">
    <property type="nucleotide sequence ID" value="NZ_JACBZD010000001.1"/>
</dbReference>
<name>A0A852ZST5_9ACTN</name>
<organism evidence="2 3">
    <name type="scientific">Allostreptomyces psammosilenae</name>
    <dbReference type="NCBI Taxonomy" id="1892865"/>
    <lineage>
        <taxon>Bacteria</taxon>
        <taxon>Bacillati</taxon>
        <taxon>Actinomycetota</taxon>
        <taxon>Actinomycetes</taxon>
        <taxon>Kitasatosporales</taxon>
        <taxon>Streptomycetaceae</taxon>
        <taxon>Allostreptomyces</taxon>
    </lineage>
</organism>
<sequence length="144" mass="14907">MPGAVRASSLWWLTAIGAGVFDTVLAVVDALATDSAGAGGLVGPVAFRLTVYAVLVAVVLRMRAGRNWARIGLAALLGTVGMASLLIEPVTWLAEGNSVGDAFAGADAVWVLFVVSRVVHVVAVVAAIVCAFRPEANRYFRAGR</sequence>
<evidence type="ECO:0000313" key="3">
    <source>
        <dbReference type="Proteomes" id="UP000567795"/>
    </source>
</evidence>
<evidence type="ECO:0000313" key="2">
    <source>
        <dbReference type="EMBL" id="NYI05463.1"/>
    </source>
</evidence>
<dbReference type="EMBL" id="JACBZD010000001">
    <property type="protein sequence ID" value="NYI05463.1"/>
    <property type="molecule type" value="Genomic_DNA"/>
</dbReference>
<gene>
    <name evidence="2" type="ORF">FHU37_002406</name>
</gene>
<feature type="transmembrane region" description="Helical" evidence="1">
    <location>
        <begin position="36"/>
        <end position="60"/>
    </location>
</feature>
<feature type="transmembrane region" description="Helical" evidence="1">
    <location>
        <begin position="67"/>
        <end position="88"/>
    </location>
</feature>
<keyword evidence="1" id="KW-0812">Transmembrane</keyword>
<keyword evidence="1" id="KW-1133">Transmembrane helix</keyword>
<comment type="caution">
    <text evidence="2">The sequence shown here is derived from an EMBL/GenBank/DDBJ whole genome shotgun (WGS) entry which is preliminary data.</text>
</comment>
<evidence type="ECO:0000256" key="1">
    <source>
        <dbReference type="SAM" id="Phobius"/>
    </source>
</evidence>
<accession>A0A852ZST5</accession>
<keyword evidence="3" id="KW-1185">Reference proteome</keyword>
<dbReference type="Proteomes" id="UP000567795">
    <property type="component" value="Unassembled WGS sequence"/>
</dbReference>